<dbReference type="Proteomes" id="UP000675881">
    <property type="component" value="Chromosome 14"/>
</dbReference>
<dbReference type="EMBL" id="HG994593">
    <property type="protein sequence ID" value="CAF2855095.1"/>
    <property type="molecule type" value="Genomic_DNA"/>
</dbReference>
<organism evidence="1 2">
    <name type="scientific">Lepeophtheirus salmonis</name>
    <name type="common">Salmon louse</name>
    <name type="synonym">Caligus salmonis</name>
    <dbReference type="NCBI Taxonomy" id="72036"/>
    <lineage>
        <taxon>Eukaryota</taxon>
        <taxon>Metazoa</taxon>
        <taxon>Ecdysozoa</taxon>
        <taxon>Arthropoda</taxon>
        <taxon>Crustacea</taxon>
        <taxon>Multicrustacea</taxon>
        <taxon>Hexanauplia</taxon>
        <taxon>Copepoda</taxon>
        <taxon>Siphonostomatoida</taxon>
        <taxon>Caligidae</taxon>
        <taxon>Lepeophtheirus</taxon>
    </lineage>
</organism>
<dbReference type="AlphaFoldDB" id="A0A7R8H526"/>
<protein>
    <submittedName>
        <fullName evidence="1">(salmon louse) hypothetical protein</fullName>
    </submittedName>
</protein>
<name>A0A7R8H526_LEPSM</name>
<proteinExistence type="predicted"/>
<evidence type="ECO:0000313" key="2">
    <source>
        <dbReference type="Proteomes" id="UP000675881"/>
    </source>
</evidence>
<evidence type="ECO:0000313" key="1">
    <source>
        <dbReference type="EMBL" id="CAF2855095.1"/>
    </source>
</evidence>
<keyword evidence="2" id="KW-1185">Reference proteome</keyword>
<sequence>MHFRFAAHCLNLFAVTDLKKAINRVNNMFSKEYSQLSLNILGSLQTVWIRYKSYSKLSDEVTVKFCDKAGLVMSTQTGRNSLYDSIQRFLRLIEQDQASPFNIFFDAPTKAIQPQEWAVPGKMGVYLQSFVQAVEILRGKKCKVLLGHLLPTISSLLYHLSRIRNTLYA</sequence>
<reference evidence="1" key="1">
    <citation type="submission" date="2021-02" db="EMBL/GenBank/DDBJ databases">
        <authorList>
            <person name="Bekaert M."/>
        </authorList>
    </citation>
    <scope>NUCLEOTIDE SEQUENCE</scope>
    <source>
        <strain evidence="1">IoA-00</strain>
    </source>
</reference>
<accession>A0A7R8H526</accession>
<gene>
    <name evidence="1" type="ORF">LSAA_5471</name>
</gene>